<evidence type="ECO:0000313" key="1">
    <source>
        <dbReference type="EnsemblMetazoa" id="AALB007807-PA"/>
    </source>
</evidence>
<name>A0A182FMP5_ANOAL</name>
<evidence type="ECO:0000313" key="2">
    <source>
        <dbReference type="Proteomes" id="UP000069272"/>
    </source>
</evidence>
<dbReference type="VEuPathDB" id="VectorBase:AALB20_026235"/>
<accession>A0A182FMP5</accession>
<reference evidence="2" key="1">
    <citation type="journal article" date="2017" name="G3 (Bethesda)">
        <title>The Physical Genome Mapping of Anopheles albimanus Corrected Scaffold Misassemblies and Identified Interarm Rearrangements in Genus Anopheles.</title>
        <authorList>
            <person name="Artemov G.N."/>
            <person name="Peery A.N."/>
            <person name="Jiang X."/>
            <person name="Tu Z."/>
            <person name="Stegniy V.N."/>
            <person name="Sharakhova M.V."/>
            <person name="Sharakhov I.V."/>
        </authorList>
    </citation>
    <scope>NUCLEOTIDE SEQUENCE [LARGE SCALE GENOMIC DNA]</scope>
    <source>
        <strain evidence="2">STECLA/ALBI9_A</strain>
    </source>
</reference>
<dbReference type="Proteomes" id="UP000069272">
    <property type="component" value="Unassembled WGS sequence"/>
</dbReference>
<protein>
    <submittedName>
        <fullName evidence="1">Uncharacterized protein</fullName>
    </submittedName>
</protein>
<sequence length="113" mass="12575">MTLVGGRRKGRWRWAPHLCLPALATLMIALSYLGITVALEELRCERIAIGACQNLEYNMTIVLANHQNSLLFGGELHITATAPHQNQNGTARVRWVDAERLSQITNMGDPFCC</sequence>
<dbReference type="EnsemblMetazoa" id="AALB007807-RA">
    <property type="protein sequence ID" value="AALB007807-PA"/>
    <property type="gene ID" value="AALB007807"/>
</dbReference>
<dbReference type="VEuPathDB" id="VectorBase:AALB007807"/>
<dbReference type="AlphaFoldDB" id="A0A182FMP5"/>
<reference evidence="1" key="2">
    <citation type="submission" date="2022-08" db="UniProtKB">
        <authorList>
            <consortium name="EnsemblMetazoa"/>
        </authorList>
    </citation>
    <scope>IDENTIFICATION</scope>
    <source>
        <strain evidence="1">STECLA/ALBI9_A</strain>
    </source>
</reference>
<keyword evidence="2" id="KW-1185">Reference proteome</keyword>
<organism evidence="1 2">
    <name type="scientific">Anopheles albimanus</name>
    <name type="common">New world malaria mosquito</name>
    <dbReference type="NCBI Taxonomy" id="7167"/>
    <lineage>
        <taxon>Eukaryota</taxon>
        <taxon>Metazoa</taxon>
        <taxon>Ecdysozoa</taxon>
        <taxon>Arthropoda</taxon>
        <taxon>Hexapoda</taxon>
        <taxon>Insecta</taxon>
        <taxon>Pterygota</taxon>
        <taxon>Neoptera</taxon>
        <taxon>Endopterygota</taxon>
        <taxon>Diptera</taxon>
        <taxon>Nematocera</taxon>
        <taxon>Culicoidea</taxon>
        <taxon>Culicidae</taxon>
        <taxon>Anophelinae</taxon>
        <taxon>Anopheles</taxon>
    </lineage>
</organism>
<proteinExistence type="predicted"/>